<dbReference type="PANTHER" id="PTHR24185:SF1">
    <property type="entry name" value="CALCIUM-INDEPENDENT PHOSPHOLIPASE A2-GAMMA"/>
    <property type="match status" value="1"/>
</dbReference>
<dbReference type="EMBL" id="JABMIG020000158">
    <property type="protein sequence ID" value="KAL3788306.1"/>
    <property type="molecule type" value="Genomic_DNA"/>
</dbReference>
<organism evidence="7 8">
    <name type="scientific">Cyclotella cryptica</name>
    <dbReference type="NCBI Taxonomy" id="29204"/>
    <lineage>
        <taxon>Eukaryota</taxon>
        <taxon>Sar</taxon>
        <taxon>Stramenopiles</taxon>
        <taxon>Ochrophyta</taxon>
        <taxon>Bacillariophyta</taxon>
        <taxon>Coscinodiscophyceae</taxon>
        <taxon>Thalassiosirophycidae</taxon>
        <taxon>Stephanodiscales</taxon>
        <taxon>Stephanodiscaceae</taxon>
        <taxon>Cyclotella</taxon>
    </lineage>
</organism>
<feature type="short sequence motif" description="GXSXG" evidence="4">
    <location>
        <begin position="647"/>
        <end position="651"/>
    </location>
</feature>
<dbReference type="InterPro" id="IPR016035">
    <property type="entry name" value="Acyl_Trfase/lysoPLipase"/>
</dbReference>
<dbReference type="AlphaFoldDB" id="A0ABD3PKJ7"/>
<feature type="short sequence motif" description="DGA/G" evidence="4">
    <location>
        <begin position="837"/>
        <end position="839"/>
    </location>
</feature>
<gene>
    <name evidence="7" type="ORF">HJC23_002880</name>
</gene>
<keyword evidence="8" id="KW-1185">Reference proteome</keyword>
<sequence>MVARRSPTDANLRQLDSSPADFFDSQLTAPTTTLDPLTTCLVIDTKRYKPTRFLSFSSEGRQVTPRYIPKSTRNTNAIAYMRQSQLGLNFHAGFKMKMCCLCCILVFAQTAGCRLHLPAFVIHHPQTFRVENAMPRQLPTSALFYRSEPSPKKAPTPVERDDIEVKIETDEPIQDNEVWMTATRTLGSLFLHQEDATRDHNVSNETANDGSASFPFHESTLSAYLLNLKRQEEVNREKSSNQTKTEERKPEKKELSRGLSTDFQIDQKMAKELDDSVTRLALADSMLDDMEILPQSEHEMCNRKSPSTERSVSQQADILRLSHPEHYEKRIGRDMRHLAVSIAASIDKPWQWKLFFDEGGGVLPLLECIRDGARSVEKGKADFMDGDVEGTAILMEQHEASFAAACTACRALRDLSALSKDFSAVVTDDMLKVNEQWSTCVVEGKGYDCSSGGLVSDLLILLKHANEPTELFMAPKKGRRTSFYLSNKRRRRDARRRCGLYVVQLMLAMAIASDKAVATLRSTSGLIEEVVQCSSYAPSECFRRKWIRKPLNLLGRKIPGLKKSQPTHSNGWIPSGLRGKMQENANKLLAALGHNIWVPKQPGQRGLRILSLDGGGTRGIAAVTSIRHIVDAMGGIEVCDAFDMIVGTSTGAIVAFLVGLRRESAADARIRYDTLIKRIFVKSLLKPIMLATTTASYDEANLMEVLDEILKDDGMLDSRANPAVPLVTAVSSKMSSTPSQLCLLRNYNYGGGEMPDSFCIDPEKARKRLGLDDDDVVQAFSSSGIKKPWSIKCAPRTGIGSRYPGSFRVTQKIALRATTAAPTFFKPLLSFDELYVDGGIVASNPTAVAVHEARTVFPGVPLEVIVSVGTGVFTEIKVPPRVGWDGVVAQILDSATDAEQVHHVLQDVFGEGSTAQHSGTKMASTKYFRFNAVVGEPDSFPIDETDPRRLQELCDIVDNYMAEEEQQLKLKQLGEIINPPSRFARRLRG</sequence>
<evidence type="ECO:0000256" key="1">
    <source>
        <dbReference type="ARBA" id="ARBA00022801"/>
    </source>
</evidence>
<evidence type="ECO:0000313" key="8">
    <source>
        <dbReference type="Proteomes" id="UP001516023"/>
    </source>
</evidence>
<dbReference type="PROSITE" id="PS51635">
    <property type="entry name" value="PNPLA"/>
    <property type="match status" value="1"/>
</dbReference>
<dbReference type="SUPFAM" id="SSF52151">
    <property type="entry name" value="FabD/lysophospholipase-like"/>
    <property type="match status" value="1"/>
</dbReference>
<dbReference type="InterPro" id="IPR002641">
    <property type="entry name" value="PNPLA_dom"/>
</dbReference>
<evidence type="ECO:0000259" key="6">
    <source>
        <dbReference type="PROSITE" id="PS51635"/>
    </source>
</evidence>
<evidence type="ECO:0000256" key="2">
    <source>
        <dbReference type="ARBA" id="ARBA00022963"/>
    </source>
</evidence>
<evidence type="ECO:0000256" key="3">
    <source>
        <dbReference type="ARBA" id="ARBA00023098"/>
    </source>
</evidence>
<accession>A0ABD3PKJ7</accession>
<feature type="active site" description="Nucleophile" evidence="4">
    <location>
        <position position="649"/>
    </location>
</feature>
<dbReference type="PANTHER" id="PTHR24185">
    <property type="entry name" value="CALCIUM-INDEPENDENT PHOSPHOLIPASE A2-GAMMA"/>
    <property type="match status" value="1"/>
</dbReference>
<name>A0ABD3PKJ7_9STRA</name>
<feature type="compositionally biased region" description="Basic and acidic residues" evidence="5">
    <location>
        <begin position="232"/>
        <end position="256"/>
    </location>
</feature>
<feature type="active site" description="Proton acceptor" evidence="4">
    <location>
        <position position="837"/>
    </location>
</feature>
<evidence type="ECO:0000313" key="7">
    <source>
        <dbReference type="EMBL" id="KAL3788306.1"/>
    </source>
</evidence>
<comment type="caution">
    <text evidence="7">The sequence shown here is derived from an EMBL/GenBank/DDBJ whole genome shotgun (WGS) entry which is preliminary data.</text>
</comment>
<keyword evidence="1 4" id="KW-0378">Hydrolase</keyword>
<feature type="short sequence motif" description="GXGXXG" evidence="4">
    <location>
        <begin position="614"/>
        <end position="619"/>
    </location>
</feature>
<keyword evidence="2 4" id="KW-0442">Lipid degradation</keyword>
<reference evidence="7 8" key="1">
    <citation type="journal article" date="2020" name="G3 (Bethesda)">
        <title>Improved Reference Genome for Cyclotella cryptica CCMP332, a Model for Cell Wall Morphogenesis, Salinity Adaptation, and Lipid Production in Diatoms (Bacillariophyta).</title>
        <authorList>
            <person name="Roberts W.R."/>
            <person name="Downey K.M."/>
            <person name="Ruck E.C."/>
            <person name="Traller J.C."/>
            <person name="Alverson A.J."/>
        </authorList>
    </citation>
    <scope>NUCLEOTIDE SEQUENCE [LARGE SCALE GENOMIC DNA]</scope>
    <source>
        <strain evidence="7 8">CCMP332</strain>
    </source>
</reference>
<proteinExistence type="predicted"/>
<keyword evidence="3 4" id="KW-0443">Lipid metabolism</keyword>
<evidence type="ECO:0000256" key="4">
    <source>
        <dbReference type="PROSITE-ProRule" id="PRU01161"/>
    </source>
</evidence>
<dbReference type="Proteomes" id="UP001516023">
    <property type="component" value="Unassembled WGS sequence"/>
</dbReference>
<protein>
    <recommendedName>
        <fullName evidence="6">PNPLA domain-containing protein</fullName>
    </recommendedName>
</protein>
<evidence type="ECO:0000256" key="5">
    <source>
        <dbReference type="SAM" id="MobiDB-lite"/>
    </source>
</evidence>
<dbReference type="Gene3D" id="3.40.1090.10">
    <property type="entry name" value="Cytosolic phospholipase A2 catalytic domain"/>
    <property type="match status" value="1"/>
</dbReference>
<dbReference type="Pfam" id="PF01734">
    <property type="entry name" value="Patatin"/>
    <property type="match status" value="1"/>
</dbReference>
<feature type="domain" description="PNPLA" evidence="6">
    <location>
        <begin position="610"/>
        <end position="850"/>
    </location>
</feature>
<dbReference type="GO" id="GO:0016042">
    <property type="term" value="P:lipid catabolic process"/>
    <property type="evidence" value="ECO:0007669"/>
    <property type="project" value="UniProtKB-UniRule"/>
</dbReference>
<dbReference type="GO" id="GO:0016787">
    <property type="term" value="F:hydrolase activity"/>
    <property type="evidence" value="ECO:0007669"/>
    <property type="project" value="UniProtKB-UniRule"/>
</dbReference>
<feature type="region of interest" description="Disordered" evidence="5">
    <location>
        <begin position="232"/>
        <end position="260"/>
    </location>
</feature>